<feature type="signal peptide" evidence="2">
    <location>
        <begin position="1"/>
        <end position="21"/>
    </location>
</feature>
<sequence>MLLILVLVVVFLLILRFRVKDRVMCTVEVVGFSDNVVGTVVADSVPVNPVQSQNPFNVLVDGQVPEVSPRKTRAAAEGVAVLINQLKPKGKGGGKKKGKGGQKGGASPVV</sequence>
<comment type="caution">
    <text evidence="3">The sequence shown here is derived from an EMBL/GenBank/DDBJ whole genome shotgun (WGS) entry which is preliminary data.</text>
</comment>
<feature type="compositionally biased region" description="Basic residues" evidence="1">
    <location>
        <begin position="88"/>
        <end position="100"/>
    </location>
</feature>
<protein>
    <submittedName>
        <fullName evidence="3">Uncharacterized protein</fullName>
    </submittedName>
</protein>
<evidence type="ECO:0000256" key="2">
    <source>
        <dbReference type="SAM" id="SignalP"/>
    </source>
</evidence>
<reference evidence="3 4" key="1">
    <citation type="journal article" date="2024" name="G3 (Bethesda)">
        <title>Genome assembly of Hibiscus sabdariffa L. provides insights into metabolisms of medicinal natural products.</title>
        <authorList>
            <person name="Kim T."/>
        </authorList>
    </citation>
    <scope>NUCLEOTIDE SEQUENCE [LARGE SCALE GENOMIC DNA]</scope>
    <source>
        <strain evidence="3">TK-2024</strain>
        <tissue evidence="3">Old leaves</tissue>
    </source>
</reference>
<dbReference type="Proteomes" id="UP001472677">
    <property type="component" value="Unassembled WGS sequence"/>
</dbReference>
<organism evidence="3 4">
    <name type="scientific">Hibiscus sabdariffa</name>
    <name type="common">roselle</name>
    <dbReference type="NCBI Taxonomy" id="183260"/>
    <lineage>
        <taxon>Eukaryota</taxon>
        <taxon>Viridiplantae</taxon>
        <taxon>Streptophyta</taxon>
        <taxon>Embryophyta</taxon>
        <taxon>Tracheophyta</taxon>
        <taxon>Spermatophyta</taxon>
        <taxon>Magnoliopsida</taxon>
        <taxon>eudicotyledons</taxon>
        <taxon>Gunneridae</taxon>
        <taxon>Pentapetalae</taxon>
        <taxon>rosids</taxon>
        <taxon>malvids</taxon>
        <taxon>Malvales</taxon>
        <taxon>Malvaceae</taxon>
        <taxon>Malvoideae</taxon>
        <taxon>Hibiscus</taxon>
    </lineage>
</organism>
<gene>
    <name evidence="3" type="ORF">V6N12_024333</name>
</gene>
<dbReference type="EMBL" id="JBBPBM010000004">
    <property type="protein sequence ID" value="KAK8589944.1"/>
    <property type="molecule type" value="Genomic_DNA"/>
</dbReference>
<feature type="chain" id="PRO_5045476967" evidence="2">
    <location>
        <begin position="22"/>
        <end position="110"/>
    </location>
</feature>
<evidence type="ECO:0000313" key="4">
    <source>
        <dbReference type="Proteomes" id="UP001472677"/>
    </source>
</evidence>
<keyword evidence="2" id="KW-0732">Signal</keyword>
<accession>A0ABR2G089</accession>
<evidence type="ECO:0000256" key="1">
    <source>
        <dbReference type="SAM" id="MobiDB-lite"/>
    </source>
</evidence>
<name>A0ABR2G089_9ROSI</name>
<proteinExistence type="predicted"/>
<evidence type="ECO:0000313" key="3">
    <source>
        <dbReference type="EMBL" id="KAK8589944.1"/>
    </source>
</evidence>
<feature type="region of interest" description="Disordered" evidence="1">
    <location>
        <begin position="87"/>
        <end position="110"/>
    </location>
</feature>
<keyword evidence="4" id="KW-1185">Reference proteome</keyword>